<evidence type="ECO:0000259" key="2">
    <source>
        <dbReference type="PROSITE" id="PS50097"/>
    </source>
</evidence>
<dbReference type="InterPro" id="IPR008974">
    <property type="entry name" value="TRAF-like"/>
</dbReference>
<dbReference type="EMBL" id="LSRX01000797">
    <property type="protein sequence ID" value="OLP88737.1"/>
    <property type="molecule type" value="Genomic_DNA"/>
</dbReference>
<dbReference type="CDD" id="cd00121">
    <property type="entry name" value="MATH"/>
    <property type="match status" value="1"/>
</dbReference>
<dbReference type="PANTHER" id="PTHR36933:SF1">
    <property type="entry name" value="SLL0788 PROTEIN"/>
    <property type="match status" value="1"/>
</dbReference>
<protein>
    <recommendedName>
        <fullName evidence="2">BTB domain-containing protein</fullName>
    </recommendedName>
</protein>
<evidence type="ECO:0000313" key="3">
    <source>
        <dbReference type="EMBL" id="OLP88737.1"/>
    </source>
</evidence>
<dbReference type="InterPro" id="IPR011333">
    <property type="entry name" value="SKP1/BTB/POZ_sf"/>
</dbReference>
<dbReference type="PROSITE" id="PS50097">
    <property type="entry name" value="BTB"/>
    <property type="match status" value="1"/>
</dbReference>
<name>A0A1Q9D0R2_SYMMI</name>
<dbReference type="InterPro" id="IPR012347">
    <property type="entry name" value="Ferritin-like"/>
</dbReference>
<evidence type="ECO:0000313" key="4">
    <source>
        <dbReference type="Proteomes" id="UP000186817"/>
    </source>
</evidence>
<dbReference type="SUPFAM" id="SSF49599">
    <property type="entry name" value="TRAF domain-like"/>
    <property type="match status" value="1"/>
</dbReference>
<feature type="region of interest" description="Disordered" evidence="1">
    <location>
        <begin position="879"/>
        <end position="902"/>
    </location>
</feature>
<dbReference type="Gene3D" id="3.30.710.10">
    <property type="entry name" value="Potassium Channel Kv1.1, Chain A"/>
    <property type="match status" value="1"/>
</dbReference>
<dbReference type="Proteomes" id="UP000186817">
    <property type="component" value="Unassembled WGS sequence"/>
</dbReference>
<reference evidence="3 4" key="1">
    <citation type="submission" date="2016-02" db="EMBL/GenBank/DDBJ databases">
        <title>Genome analysis of coral dinoflagellate symbionts highlights evolutionary adaptations to a symbiotic lifestyle.</title>
        <authorList>
            <person name="Aranda M."/>
            <person name="Li Y."/>
            <person name="Liew Y.J."/>
            <person name="Baumgarten S."/>
            <person name="Simakov O."/>
            <person name="Wilson M."/>
            <person name="Piel J."/>
            <person name="Ashoor H."/>
            <person name="Bougouffa S."/>
            <person name="Bajic V.B."/>
            <person name="Ryu T."/>
            <person name="Ravasi T."/>
            <person name="Bayer T."/>
            <person name="Micklem G."/>
            <person name="Kim H."/>
            <person name="Bhak J."/>
            <person name="Lajeunesse T.C."/>
            <person name="Voolstra C.R."/>
        </authorList>
    </citation>
    <scope>NUCLEOTIDE SEQUENCE [LARGE SCALE GENOMIC DNA]</scope>
    <source>
        <strain evidence="3 4">CCMP2467</strain>
    </source>
</reference>
<dbReference type="InterPro" id="IPR000210">
    <property type="entry name" value="BTB/POZ_dom"/>
</dbReference>
<gene>
    <name evidence="3" type="ORF">AK812_SmicGene29903</name>
</gene>
<feature type="region of interest" description="Disordered" evidence="1">
    <location>
        <begin position="475"/>
        <end position="533"/>
    </location>
</feature>
<dbReference type="OrthoDB" id="436692at2759"/>
<dbReference type="SUPFAM" id="SSF54695">
    <property type="entry name" value="POZ domain"/>
    <property type="match status" value="1"/>
</dbReference>
<accession>A0A1Q9D0R2</accession>
<proteinExistence type="predicted"/>
<dbReference type="PANTHER" id="PTHR36933">
    <property type="entry name" value="SLL0788 PROTEIN"/>
    <property type="match status" value="1"/>
</dbReference>
<keyword evidence="4" id="KW-1185">Reference proteome</keyword>
<feature type="domain" description="BTB" evidence="2">
    <location>
        <begin position="210"/>
        <end position="275"/>
    </location>
</feature>
<dbReference type="Gene3D" id="1.20.1260.10">
    <property type="match status" value="2"/>
</dbReference>
<sequence length="924" mass="99850">MLPSTPGFLPPTPAGVPPAPAASPSSEEDSQVSPSELFEVDTATTACPDLGATAWYKLEMQVNGDLEAYAPGQPEYSATHGPAGSFRMRLKVYPLGVGPHNAGSLGAFLELIPPSHLAESEWSCPDVRFDIAALHSGYHGQWWMRETTSHTFTSAKPCVGWENFVRDWSGWLSNKGELMLEASARLPTRRNFHEAPSYSYPAMDFTQDPAFITFFVHDGPPIFFDKRVLIARSDYFRDMLSEARFKEAQTNEIDLRSDPHADVRSVTAILTFFMSETFLARGDAPLAFAVRRLADRYGLKELLLKAESELESLLCADNVLEFSGQVTGTGGLLEMACLEMIKANSCELLDQQQENLDRIAEANPELVKQLFRLLIEAKSHKKRRLMHWRFLDNDLFGNNRIPKASCDDCGNVDLDRPSDAFSGAADFWELWTPSGQGRPLVMDCAGVPSRESYCSQEGPGTTTMTATWTTTSAAQVATSPASTTPPLGSTSSMATSATSATTTPTTTTTASTSGAATGPGSSTTSTTSIASSIEAPTTLPSWVSEMPMGCGPKACPFRSSMEAVVKQMHHRMAIELTCDADVDFVRGMLPHHEGAVAMCAAMDASHGWLQVGLVHFCYHVALEQRWEVQGMQQWLDAKNLTAGKACTEGFGCGDLTCVSSQAYLAANRRMQEAMTINYSCHTEEDVAVDGDGWGDLGAKRSREANVLALVAWMRPSDEICSVAGRAMSGDCDFVQAMLPHHQGAVEMCAVLLESSSQDMYLRDLCANITRLQTAEMSWMKDWLTFKGLSPAQCHGDSDPAAPCADMMPITDICHDLGGDRLCDCSELTDSCSSIAIAGGRRFAVSTVCRETCGLCTAKTAADIVVELLQLGAVPDSAASPSTSVFSNTTTSTPMPASRPTKGVVASSGHLPVPLLWVAMQWVLS</sequence>
<comment type="caution">
    <text evidence="3">The sequence shown here is derived from an EMBL/GenBank/DDBJ whole genome shotgun (WGS) entry which is preliminary data.</text>
</comment>
<feature type="region of interest" description="Disordered" evidence="1">
    <location>
        <begin position="1"/>
        <end position="35"/>
    </location>
</feature>
<feature type="compositionally biased region" description="Pro residues" evidence="1">
    <location>
        <begin position="8"/>
        <end position="21"/>
    </location>
</feature>
<dbReference type="Pfam" id="PF00651">
    <property type="entry name" value="BTB"/>
    <property type="match status" value="1"/>
</dbReference>
<feature type="compositionally biased region" description="Low complexity" evidence="1">
    <location>
        <begin position="879"/>
        <end position="892"/>
    </location>
</feature>
<dbReference type="InterPro" id="IPR005183">
    <property type="entry name" value="DUF305_CopM-like"/>
</dbReference>
<dbReference type="Gene3D" id="2.60.210.10">
    <property type="entry name" value="Apoptosis, Tumor Necrosis Factor Receptor Associated Protein 2, Chain A"/>
    <property type="match status" value="1"/>
</dbReference>
<dbReference type="Pfam" id="PF03713">
    <property type="entry name" value="DUF305"/>
    <property type="match status" value="2"/>
</dbReference>
<dbReference type="InterPro" id="IPR002083">
    <property type="entry name" value="MATH/TRAF_dom"/>
</dbReference>
<dbReference type="AlphaFoldDB" id="A0A1Q9D0R2"/>
<evidence type="ECO:0000256" key="1">
    <source>
        <dbReference type="SAM" id="MobiDB-lite"/>
    </source>
</evidence>
<organism evidence="3 4">
    <name type="scientific">Symbiodinium microadriaticum</name>
    <name type="common">Dinoflagellate</name>
    <name type="synonym">Zooxanthella microadriatica</name>
    <dbReference type="NCBI Taxonomy" id="2951"/>
    <lineage>
        <taxon>Eukaryota</taxon>
        <taxon>Sar</taxon>
        <taxon>Alveolata</taxon>
        <taxon>Dinophyceae</taxon>
        <taxon>Suessiales</taxon>
        <taxon>Symbiodiniaceae</taxon>
        <taxon>Symbiodinium</taxon>
    </lineage>
</organism>